<feature type="compositionally biased region" description="Polar residues" evidence="1">
    <location>
        <begin position="106"/>
        <end position="116"/>
    </location>
</feature>
<keyword evidence="3" id="KW-1185">Reference proteome</keyword>
<feature type="compositionally biased region" description="Low complexity" evidence="1">
    <location>
        <begin position="301"/>
        <end position="310"/>
    </location>
</feature>
<gene>
    <name evidence="2" type="ORF">D9756_006142</name>
</gene>
<feature type="compositionally biased region" description="Polar residues" evidence="1">
    <location>
        <begin position="578"/>
        <end position="593"/>
    </location>
</feature>
<feature type="compositionally biased region" description="Polar residues" evidence="1">
    <location>
        <begin position="220"/>
        <end position="229"/>
    </location>
</feature>
<feature type="compositionally biased region" description="Basic and acidic residues" evidence="1">
    <location>
        <begin position="1207"/>
        <end position="1229"/>
    </location>
</feature>
<feature type="compositionally biased region" description="Acidic residues" evidence="1">
    <location>
        <begin position="843"/>
        <end position="857"/>
    </location>
</feature>
<feature type="compositionally biased region" description="Polar residues" evidence="1">
    <location>
        <begin position="275"/>
        <end position="284"/>
    </location>
</feature>
<protein>
    <submittedName>
        <fullName evidence="2">Uncharacterized protein</fullName>
    </submittedName>
</protein>
<proteinExistence type="predicted"/>
<feature type="compositionally biased region" description="Basic and acidic residues" evidence="1">
    <location>
        <begin position="384"/>
        <end position="395"/>
    </location>
</feature>
<feature type="compositionally biased region" description="Polar residues" evidence="1">
    <location>
        <begin position="37"/>
        <end position="47"/>
    </location>
</feature>
<feature type="compositionally biased region" description="Pro residues" evidence="1">
    <location>
        <begin position="1105"/>
        <end position="1114"/>
    </location>
</feature>
<feature type="compositionally biased region" description="Polar residues" evidence="1">
    <location>
        <begin position="760"/>
        <end position="795"/>
    </location>
</feature>
<feature type="compositionally biased region" description="Acidic residues" evidence="1">
    <location>
        <begin position="365"/>
        <end position="383"/>
    </location>
</feature>
<feature type="region of interest" description="Disordered" evidence="1">
    <location>
        <begin position="1445"/>
        <end position="1531"/>
    </location>
</feature>
<feature type="compositionally biased region" description="Polar residues" evidence="1">
    <location>
        <begin position="54"/>
        <end position="64"/>
    </location>
</feature>
<dbReference type="OrthoDB" id="2687738at2759"/>
<comment type="caution">
    <text evidence="2">The sequence shown here is derived from an EMBL/GenBank/DDBJ whole genome shotgun (WGS) entry which is preliminary data.</text>
</comment>
<feature type="region of interest" description="Disordered" evidence="1">
    <location>
        <begin position="1020"/>
        <end position="1229"/>
    </location>
</feature>
<dbReference type="Proteomes" id="UP000559027">
    <property type="component" value="Unassembled WGS sequence"/>
</dbReference>
<feature type="compositionally biased region" description="Low complexity" evidence="1">
    <location>
        <begin position="481"/>
        <end position="508"/>
    </location>
</feature>
<feature type="compositionally biased region" description="Low complexity" evidence="1">
    <location>
        <begin position="417"/>
        <end position="427"/>
    </location>
</feature>
<feature type="compositionally biased region" description="Low complexity" evidence="1">
    <location>
        <begin position="1024"/>
        <end position="1044"/>
    </location>
</feature>
<feature type="compositionally biased region" description="Basic and acidic residues" evidence="1">
    <location>
        <begin position="717"/>
        <end position="747"/>
    </location>
</feature>
<feature type="compositionally biased region" description="Low complexity" evidence="1">
    <location>
        <begin position="231"/>
        <end position="243"/>
    </location>
</feature>
<feature type="compositionally biased region" description="Low complexity" evidence="1">
    <location>
        <begin position="652"/>
        <end position="671"/>
    </location>
</feature>
<feature type="compositionally biased region" description="Low complexity" evidence="1">
    <location>
        <begin position="964"/>
        <end position="980"/>
    </location>
</feature>
<feature type="compositionally biased region" description="Low complexity" evidence="1">
    <location>
        <begin position="989"/>
        <end position="1008"/>
    </location>
</feature>
<reference evidence="2 3" key="1">
    <citation type="journal article" date="2020" name="ISME J.">
        <title>Uncovering the hidden diversity of litter-decomposition mechanisms in mushroom-forming fungi.</title>
        <authorList>
            <person name="Floudas D."/>
            <person name="Bentzer J."/>
            <person name="Ahren D."/>
            <person name="Johansson T."/>
            <person name="Persson P."/>
            <person name="Tunlid A."/>
        </authorList>
    </citation>
    <scope>NUCLEOTIDE SEQUENCE [LARGE SCALE GENOMIC DNA]</scope>
    <source>
        <strain evidence="2 3">CBS 146.42</strain>
    </source>
</reference>
<evidence type="ECO:0000256" key="1">
    <source>
        <dbReference type="SAM" id="MobiDB-lite"/>
    </source>
</evidence>
<name>A0A8H5D410_9AGAR</name>
<feature type="compositionally biased region" description="Low complexity" evidence="1">
    <location>
        <begin position="699"/>
        <end position="715"/>
    </location>
</feature>
<feature type="compositionally biased region" description="Basic and acidic residues" evidence="1">
    <location>
        <begin position="858"/>
        <end position="892"/>
    </location>
</feature>
<organism evidence="2 3">
    <name type="scientific">Leucocoprinus leucothites</name>
    <dbReference type="NCBI Taxonomy" id="201217"/>
    <lineage>
        <taxon>Eukaryota</taxon>
        <taxon>Fungi</taxon>
        <taxon>Dikarya</taxon>
        <taxon>Basidiomycota</taxon>
        <taxon>Agaricomycotina</taxon>
        <taxon>Agaricomycetes</taxon>
        <taxon>Agaricomycetidae</taxon>
        <taxon>Agaricales</taxon>
        <taxon>Agaricineae</taxon>
        <taxon>Agaricaceae</taxon>
        <taxon>Leucocoprinus</taxon>
    </lineage>
</organism>
<feature type="compositionally biased region" description="Low complexity" evidence="1">
    <location>
        <begin position="207"/>
        <end position="219"/>
    </location>
</feature>
<sequence length="1531" mass="159595">MPFLGGIFGKKNKSSARSNSGASHGPASIAPSDLESALSSPTNSYVTTEKHLPSSPNGKNSLSSEGAYIGPSQVYPSIAHGNASASSSRLRLPFGRKKQKHPAADASSTLSTSPNRSFLPPPRPSYAAHSSTGAASDTDVADTQRLRPPPSKSAIFAAYADPNSALSSRSLPDEPMHSWSSMHSPLVSSKPPAPKEKERRPSLFAWTKSSSSTGITKSSPPEQSRSPQLMSLDSPPRLDSDSSFNLKSFRHVRPPSPSASSSSLVVPPPRPRGASVNSDSSQRISVAAFREAQARRSTAGSPVPSFRSPSPSLPPPGFPQDGQRGRASPRPSPAVNQPHSSPHSRSGAYHQRRRSANIAVGFTSESEESITTSEDEESDEEDADGSRNTRVHRDGTITPRTRPLIGRQAKSEIGHGSTSYDSPTTTSPRPPLSFLATRSQSGHGQADENVRKNSVLASSQKLPANPPPPHLNSNLDMYGGAPRPRASASASALSPSAAAKRASTLASANTDPNLDSLAGIKQATRHVRDSSTYSNPSPSQPKPNPADSDTSDSESGSDSDSDNAPLASLVPPRRPGSALSQSSNVSLRTNGTRGTAGRVVPKPLIDINELTKKKPSVGAYKSNDDGFTKGGLLASHLSSSEGPSMLVESPTSVGFPSSPLSGSSSSAVLTSKTPPSFTKFVPPTSPSKEVQAFAGLDMRPSAVPSRPQPRPVQQSNTKEKESSPERRRDIVTERLAKLTKGKGKEDIDISIGLGPGGVIGSTSSSLPQQQRTTSTQPELSSKRSTTKLSIPQSGVRSEPSPPDDDLIQDVDDSILRLISRMGDSDVDAPLSLPPKTTATGGEKDEDSVTDSESDTYGEPERNKSFKNENGSRVETSRFEMPKLPSLEKDRTRIAPIPIRQREPQSSFSVISRPPVQKASEDDVRSTFTAASSNTNAPASTRFNTSSTRSSMAVDTPNPISDFKSNSTLNSSLSPTSSTSNFATARKRSSTLIPSSTTSPVPVSSSSSSSTFAVSTSSFAKLNTSSRGGSSVASSSNASSTGASSPKMSSANADRASALKTIANGGNGLGARSAAPVAQSARPRSSTMVPMISKASSSQNKITSPAPGPSIPPVKPFAVRRDSPASSTGGSSSGRAPLTPRDGSDIGSSRTTPSSKKEKKDEWSSGVSGLGVTSNRGGMHSRAGSSGPGVGRHVQRRSVSFDDDVGYEEGKKGKVDGSEDDAEARRKERRRSEAKAAIELGNVINGPGPIVSDDEDDLPINQAMNVKMSNMNPVMTMNAPMPMQMFNSAPGSPATWGGNLPLPAWPQQGGPPQMPQMLSPNQLMVPPPAGPGYMAAHHQAMMFAKQAYQMAVAQQAMAAAADEWDRQSVMGGSVYGGPSSNASVMMGPSSFNMMSGMGNGWSNGSVVFPNSTQSVYGGLGGISSSRSDYGGGADSVSSMANGRWSSARSTYGESFGPSDRLRPSGGGGTGNRNSGMVRDSGYYPPMPPIPQSHSGGSSSSGARGRGRTTSGPANPSRGGMKKLPPSSWKAGA</sequence>
<feature type="compositionally biased region" description="Acidic residues" evidence="1">
    <location>
        <begin position="801"/>
        <end position="812"/>
    </location>
</feature>
<dbReference type="EMBL" id="JAACJO010000011">
    <property type="protein sequence ID" value="KAF5352818.1"/>
    <property type="molecule type" value="Genomic_DNA"/>
</dbReference>
<feature type="compositionally biased region" description="Acidic residues" evidence="1">
    <location>
        <begin position="549"/>
        <end position="561"/>
    </location>
</feature>
<evidence type="ECO:0000313" key="2">
    <source>
        <dbReference type="EMBL" id="KAF5352818.1"/>
    </source>
</evidence>
<feature type="region of interest" description="Disordered" evidence="1">
    <location>
        <begin position="1"/>
        <end position="1008"/>
    </location>
</feature>
<feature type="compositionally biased region" description="Polar residues" evidence="1">
    <location>
        <begin position="334"/>
        <end position="344"/>
    </location>
</feature>
<feature type="compositionally biased region" description="Low complexity" evidence="1">
    <location>
        <begin position="1493"/>
        <end position="1510"/>
    </location>
</feature>
<feature type="compositionally biased region" description="Polar residues" evidence="1">
    <location>
        <begin position="1081"/>
        <end position="1102"/>
    </location>
</feature>
<evidence type="ECO:0000313" key="3">
    <source>
        <dbReference type="Proteomes" id="UP000559027"/>
    </source>
</evidence>
<feature type="compositionally biased region" description="Low complexity" evidence="1">
    <location>
        <begin position="925"/>
        <end position="950"/>
    </location>
</feature>
<accession>A0A8H5D410</accession>
<feature type="compositionally biased region" description="Polar residues" evidence="1">
    <location>
        <begin position="178"/>
        <end position="187"/>
    </location>
</feature>